<dbReference type="OrthoDB" id="9801753at2"/>
<feature type="region of interest" description="Disordered" evidence="2">
    <location>
        <begin position="73"/>
        <end position="93"/>
    </location>
</feature>
<evidence type="ECO:0000313" key="4">
    <source>
        <dbReference type="Proteomes" id="UP000294829"/>
    </source>
</evidence>
<sequence length="93" mass="10079">MKTILLFLLRAYKLLLSPFLGQNCRFYPSCSAYADLAIRRHGVLKGSVFAGKRLCKCHPWHEGGVDLVPEAAGERAAEPATDSATDAKKAAGM</sequence>
<dbReference type="SMART" id="SM01234">
    <property type="entry name" value="Haemolytic"/>
    <property type="match status" value="1"/>
</dbReference>
<gene>
    <name evidence="3" type="primary">yidD</name>
    <name evidence="3" type="ORF">E2I14_16360</name>
</gene>
<dbReference type="InterPro" id="IPR002696">
    <property type="entry name" value="Membr_insert_effic_factor_YidD"/>
</dbReference>
<proteinExistence type="inferred from homology"/>
<reference evidence="3 4" key="1">
    <citation type="submission" date="2019-03" db="EMBL/GenBank/DDBJ databases">
        <title>Sapientia aquatica gen. nov., sp. nov., isolated from a crater lake.</title>
        <authorList>
            <person name="Felfoldi T."/>
            <person name="Szabo A."/>
            <person name="Toth E."/>
            <person name="Schumann P."/>
            <person name="Keki Z."/>
            <person name="Marialigeti K."/>
            <person name="Mathe I."/>
        </authorList>
    </citation>
    <scope>NUCLEOTIDE SEQUENCE [LARGE SCALE GENOMIC DNA]</scope>
    <source>
        <strain evidence="3 4">SA-152</strain>
    </source>
</reference>
<accession>A0A4R5VU65</accession>
<dbReference type="PANTHER" id="PTHR33383">
    <property type="entry name" value="MEMBRANE PROTEIN INSERTION EFFICIENCY FACTOR-RELATED"/>
    <property type="match status" value="1"/>
</dbReference>
<comment type="function">
    <text evidence="1">Could be involved in insertion of integral membrane proteins into the membrane.</text>
</comment>
<protein>
    <recommendedName>
        <fullName evidence="1">Putative membrane protein insertion efficiency factor</fullName>
    </recommendedName>
</protein>
<comment type="subcellular location">
    <subcellularLocation>
        <location evidence="1">Cell membrane</location>
        <topology evidence="1">Peripheral membrane protein</topology>
        <orientation evidence="1">Cytoplasmic side</orientation>
    </subcellularLocation>
</comment>
<keyword evidence="1" id="KW-0472">Membrane</keyword>
<dbReference type="AlphaFoldDB" id="A0A4R5VU65"/>
<dbReference type="EMBL" id="SMYL01000011">
    <property type="protein sequence ID" value="TDK62577.1"/>
    <property type="molecule type" value="Genomic_DNA"/>
</dbReference>
<keyword evidence="4" id="KW-1185">Reference proteome</keyword>
<dbReference type="HAMAP" id="MF_00386">
    <property type="entry name" value="UPF0161_YidD"/>
    <property type="match status" value="1"/>
</dbReference>
<comment type="caution">
    <text evidence="3">The sequence shown here is derived from an EMBL/GenBank/DDBJ whole genome shotgun (WGS) entry which is preliminary data.</text>
</comment>
<dbReference type="GO" id="GO:0005886">
    <property type="term" value="C:plasma membrane"/>
    <property type="evidence" value="ECO:0007669"/>
    <property type="project" value="UniProtKB-SubCell"/>
</dbReference>
<name>A0A4R5VU65_9BURK</name>
<evidence type="ECO:0000256" key="1">
    <source>
        <dbReference type="HAMAP-Rule" id="MF_00386"/>
    </source>
</evidence>
<dbReference type="NCBIfam" id="TIGR00278">
    <property type="entry name" value="membrane protein insertion efficiency factor YidD"/>
    <property type="match status" value="1"/>
</dbReference>
<evidence type="ECO:0000256" key="2">
    <source>
        <dbReference type="SAM" id="MobiDB-lite"/>
    </source>
</evidence>
<dbReference type="PANTHER" id="PTHR33383:SF1">
    <property type="entry name" value="MEMBRANE PROTEIN INSERTION EFFICIENCY FACTOR-RELATED"/>
    <property type="match status" value="1"/>
</dbReference>
<comment type="similarity">
    <text evidence="1">Belongs to the UPF0161 family.</text>
</comment>
<dbReference type="Proteomes" id="UP000294829">
    <property type="component" value="Unassembled WGS sequence"/>
</dbReference>
<evidence type="ECO:0000313" key="3">
    <source>
        <dbReference type="EMBL" id="TDK62577.1"/>
    </source>
</evidence>
<organism evidence="3 4">
    <name type="scientific">Sapientia aquatica</name>
    <dbReference type="NCBI Taxonomy" id="1549640"/>
    <lineage>
        <taxon>Bacteria</taxon>
        <taxon>Pseudomonadati</taxon>
        <taxon>Pseudomonadota</taxon>
        <taxon>Betaproteobacteria</taxon>
        <taxon>Burkholderiales</taxon>
        <taxon>Oxalobacteraceae</taxon>
        <taxon>Sapientia</taxon>
    </lineage>
</organism>
<dbReference type="RefSeq" id="WP_133330513.1">
    <property type="nucleotide sequence ID" value="NZ_SMYL01000011.1"/>
</dbReference>
<dbReference type="Pfam" id="PF01809">
    <property type="entry name" value="YidD"/>
    <property type="match status" value="1"/>
</dbReference>
<keyword evidence="1" id="KW-1003">Cell membrane</keyword>